<dbReference type="Pfam" id="PF03937">
    <property type="entry name" value="Sdh5"/>
    <property type="match status" value="1"/>
</dbReference>
<dbReference type="GO" id="GO:0005739">
    <property type="term" value="C:mitochondrion"/>
    <property type="evidence" value="ECO:0000318"/>
    <property type="project" value="GO_Central"/>
</dbReference>
<dbReference type="PANTHER" id="PTHR12469:SF2">
    <property type="entry name" value="SUCCINATE DEHYDROGENASE ASSEMBLY FACTOR 2, MITOCHONDRIAL"/>
    <property type="match status" value="1"/>
</dbReference>
<dbReference type="STRING" id="4097.A0A1S4CDH1"/>
<gene>
    <name evidence="3" type="primary">LOC107817648</name>
</gene>
<dbReference type="GeneID" id="107817648"/>
<dbReference type="RefSeq" id="XP_016499004.1">
    <property type="nucleotide sequence ID" value="XM_016643518.1"/>
</dbReference>
<accession>A0A1S4CDH1</accession>
<reference evidence="3" key="2">
    <citation type="submission" date="2025-08" db="UniProtKB">
        <authorList>
            <consortium name="RefSeq"/>
        </authorList>
    </citation>
    <scope>IDENTIFICATION</scope>
    <source>
        <tissue evidence="3">Leaf</tissue>
    </source>
</reference>
<dbReference type="InterPro" id="IPR005631">
    <property type="entry name" value="SDH"/>
</dbReference>
<evidence type="ECO:0000256" key="1">
    <source>
        <dbReference type="ARBA" id="ARBA00023186"/>
    </source>
</evidence>
<evidence type="ECO:0000313" key="2">
    <source>
        <dbReference type="Proteomes" id="UP000790787"/>
    </source>
</evidence>
<dbReference type="PaxDb" id="4097-A0A1S4CDH1"/>
<dbReference type="RefSeq" id="XP_016499004.1">
    <property type="nucleotide sequence ID" value="XM_016643518.2"/>
</dbReference>
<name>A0A1S4CDH1_TOBAC</name>
<dbReference type="GO" id="GO:0006099">
    <property type="term" value="P:tricarboxylic acid cycle"/>
    <property type="evidence" value="ECO:0000318"/>
    <property type="project" value="GO_Central"/>
</dbReference>
<evidence type="ECO:0000313" key="3">
    <source>
        <dbReference type="RefSeq" id="XP_016499004.1"/>
    </source>
</evidence>
<keyword evidence="2" id="KW-1185">Reference proteome</keyword>
<dbReference type="AlphaFoldDB" id="A0A1S4CDH1"/>
<dbReference type="OrthoDB" id="284292at2759"/>
<dbReference type="SUPFAM" id="SSF109910">
    <property type="entry name" value="YgfY-like"/>
    <property type="match status" value="1"/>
</dbReference>
<dbReference type="InterPro" id="IPR036714">
    <property type="entry name" value="SDH_sf"/>
</dbReference>
<sequence>MANLRRALLFTIPRIHNTSQRSSVANSALPSLSLYRPLAGTFSCFFTSNENFQPIDFDLSSEESKRRLFNRLRYRSKQRGFLELDLVLGKWVEDHIQSMDEYGIKSLVDILDLVFSAVREKVMNNLGKHAAPETCAAAGQPWVIG</sequence>
<dbReference type="GO" id="GO:0034553">
    <property type="term" value="P:mitochondrial respiratory chain complex II assembly"/>
    <property type="evidence" value="ECO:0000318"/>
    <property type="project" value="GO_Central"/>
</dbReference>
<dbReference type="KEGG" id="nta:107817648"/>
<proteinExistence type="predicted"/>
<dbReference type="PANTHER" id="PTHR12469">
    <property type="entry name" value="PROTEIN EMI5 HOMOLOG, MITOCHONDRIAL"/>
    <property type="match status" value="1"/>
</dbReference>
<reference evidence="2" key="1">
    <citation type="journal article" date="2014" name="Nat. Commun.">
        <title>The tobacco genome sequence and its comparison with those of tomato and potato.</title>
        <authorList>
            <person name="Sierro N."/>
            <person name="Battey J.N."/>
            <person name="Ouadi S."/>
            <person name="Bakaher N."/>
            <person name="Bovet L."/>
            <person name="Willig A."/>
            <person name="Goepfert S."/>
            <person name="Peitsch M.C."/>
            <person name="Ivanov N.V."/>
        </authorList>
    </citation>
    <scope>NUCLEOTIDE SEQUENCE [LARGE SCALE GENOMIC DNA]</scope>
</reference>
<dbReference type="GO" id="GO:0006121">
    <property type="term" value="P:mitochondrial electron transport, succinate to ubiquinone"/>
    <property type="evidence" value="ECO:0000318"/>
    <property type="project" value="GO_Central"/>
</dbReference>
<protein>
    <submittedName>
        <fullName evidence="3">Succinate dehydrogenase assembly factor 2, mitochondrial-like</fullName>
    </submittedName>
</protein>
<dbReference type="Proteomes" id="UP000790787">
    <property type="component" value="Chromosome 15"/>
</dbReference>
<organism evidence="2 3">
    <name type="scientific">Nicotiana tabacum</name>
    <name type="common">Common tobacco</name>
    <dbReference type="NCBI Taxonomy" id="4097"/>
    <lineage>
        <taxon>Eukaryota</taxon>
        <taxon>Viridiplantae</taxon>
        <taxon>Streptophyta</taxon>
        <taxon>Embryophyta</taxon>
        <taxon>Tracheophyta</taxon>
        <taxon>Spermatophyta</taxon>
        <taxon>Magnoliopsida</taxon>
        <taxon>eudicotyledons</taxon>
        <taxon>Gunneridae</taxon>
        <taxon>Pentapetalae</taxon>
        <taxon>asterids</taxon>
        <taxon>lamiids</taxon>
        <taxon>Solanales</taxon>
        <taxon>Solanaceae</taxon>
        <taxon>Nicotianoideae</taxon>
        <taxon>Nicotianeae</taxon>
        <taxon>Nicotiana</taxon>
    </lineage>
</organism>
<dbReference type="Gene3D" id="1.10.150.250">
    <property type="entry name" value="Flavinator of succinate dehydrogenase"/>
    <property type="match status" value="1"/>
</dbReference>
<keyword evidence="1" id="KW-0143">Chaperone</keyword>